<comment type="caution">
    <text evidence="1">The sequence shown here is derived from an EMBL/GenBank/DDBJ whole genome shotgun (WGS) entry which is preliminary data.</text>
</comment>
<keyword evidence="2" id="KW-1185">Reference proteome</keyword>
<name>A0ABT6N5R3_9SPHN</name>
<dbReference type="Proteomes" id="UP001160625">
    <property type="component" value="Unassembled WGS sequence"/>
</dbReference>
<accession>A0ABT6N5R3</accession>
<reference evidence="1" key="1">
    <citation type="submission" date="2023-04" db="EMBL/GenBank/DDBJ databases">
        <title>Sphingomonas sp. MAHUQ-71 isolated from rice field.</title>
        <authorList>
            <person name="Huq M.A."/>
        </authorList>
    </citation>
    <scope>NUCLEOTIDE SEQUENCE</scope>
    <source>
        <strain evidence="1">MAHUQ-71</strain>
    </source>
</reference>
<evidence type="ECO:0000313" key="2">
    <source>
        <dbReference type="Proteomes" id="UP001160625"/>
    </source>
</evidence>
<organism evidence="1 2">
    <name type="scientific">Sphingomonas oryzagri</name>
    <dbReference type="NCBI Taxonomy" id="3042314"/>
    <lineage>
        <taxon>Bacteria</taxon>
        <taxon>Pseudomonadati</taxon>
        <taxon>Pseudomonadota</taxon>
        <taxon>Alphaproteobacteria</taxon>
        <taxon>Sphingomonadales</taxon>
        <taxon>Sphingomonadaceae</taxon>
        <taxon>Sphingomonas</taxon>
    </lineage>
</organism>
<protein>
    <submittedName>
        <fullName evidence="1">Uncharacterized protein</fullName>
    </submittedName>
</protein>
<evidence type="ECO:0000313" key="1">
    <source>
        <dbReference type="EMBL" id="MDH7640454.1"/>
    </source>
</evidence>
<proteinExistence type="predicted"/>
<sequence length="53" mass="5607">MPDAAITDDHASAAYGSEVEAWGKRGWGQVAAMCRWASDHGMVLPFTCPAAGR</sequence>
<dbReference type="EMBL" id="JARYGZ010000003">
    <property type="protein sequence ID" value="MDH7640454.1"/>
    <property type="molecule type" value="Genomic_DNA"/>
</dbReference>
<gene>
    <name evidence="1" type="ORF">QGN17_17100</name>
</gene>
<dbReference type="RefSeq" id="WP_281045819.1">
    <property type="nucleotide sequence ID" value="NZ_JARYGZ010000003.1"/>
</dbReference>